<dbReference type="Gene3D" id="3.10.450.360">
    <property type="match status" value="1"/>
</dbReference>
<gene>
    <name evidence="2" type="ORF">ADICEAN_00012</name>
</gene>
<comment type="caution">
    <text evidence="2">The sequence shown here is derived from an EMBL/GenBank/DDBJ whole genome shotgun (WGS) entry which is preliminary data.</text>
</comment>
<feature type="domain" description="Putative beta-lactamase-inhibitor-like PepSY-like" evidence="1">
    <location>
        <begin position="103"/>
        <end position="184"/>
    </location>
</feature>
<dbReference type="AlphaFoldDB" id="M7NC52"/>
<dbReference type="OrthoDB" id="1138938at2"/>
<keyword evidence="3" id="KW-1185">Reference proteome</keyword>
<dbReference type="Proteomes" id="UP000011910">
    <property type="component" value="Unassembled WGS sequence"/>
</dbReference>
<dbReference type="EMBL" id="AODQ01000001">
    <property type="protein sequence ID" value="EMR04741.1"/>
    <property type="molecule type" value="Genomic_DNA"/>
</dbReference>
<name>M7NC52_9BACT</name>
<dbReference type="Pfam" id="PF11396">
    <property type="entry name" value="PepSY_like"/>
    <property type="match status" value="1"/>
</dbReference>
<dbReference type="STRING" id="1279009.ADICEAN_00012"/>
<dbReference type="SUPFAM" id="SSF160574">
    <property type="entry name" value="BT0923-like"/>
    <property type="match status" value="1"/>
</dbReference>
<dbReference type="eggNOG" id="ENOG5032CBB">
    <property type="taxonomic scope" value="Bacteria"/>
</dbReference>
<dbReference type="RefSeq" id="WP_009193426.1">
    <property type="nucleotide sequence ID" value="NZ_AODQ01000001.1"/>
</dbReference>
<evidence type="ECO:0000313" key="2">
    <source>
        <dbReference type="EMBL" id="EMR04741.1"/>
    </source>
</evidence>
<evidence type="ECO:0000313" key="3">
    <source>
        <dbReference type="Proteomes" id="UP000011910"/>
    </source>
</evidence>
<protein>
    <recommendedName>
        <fullName evidence="1">Putative beta-lactamase-inhibitor-like PepSY-like domain-containing protein</fullName>
    </recommendedName>
</protein>
<organism evidence="2 3">
    <name type="scientific">Cesiribacter andamanensis AMV16</name>
    <dbReference type="NCBI Taxonomy" id="1279009"/>
    <lineage>
        <taxon>Bacteria</taxon>
        <taxon>Pseudomonadati</taxon>
        <taxon>Bacteroidota</taxon>
        <taxon>Cytophagia</taxon>
        <taxon>Cytophagales</taxon>
        <taxon>Cesiribacteraceae</taxon>
        <taxon>Cesiribacter</taxon>
    </lineage>
</organism>
<sequence length="185" mass="21285">MFKYYSVLVASFLFLGACSQSSDQQNEEIPYAATEAEPVDDRLERINTSAPVEEAEEEEEIIAEEEAIVLTPKEAFAKQYPGAQKIRWSEDDNGYDEASFEMDGEKYRADYTKEGEWVETESSLKYDVLPMAVQEVIEAKYNKEEITEVERVQHPSKGVFYDIEFKKDGKNHDVEIKENGEIIKE</sequence>
<dbReference type="InterPro" id="IPR021533">
    <property type="entry name" value="PepSY-like"/>
</dbReference>
<dbReference type="PROSITE" id="PS51257">
    <property type="entry name" value="PROKAR_LIPOPROTEIN"/>
    <property type="match status" value="1"/>
</dbReference>
<proteinExistence type="predicted"/>
<evidence type="ECO:0000259" key="1">
    <source>
        <dbReference type="Pfam" id="PF11396"/>
    </source>
</evidence>
<reference evidence="2 3" key="1">
    <citation type="journal article" date="2013" name="Genome Announc.">
        <title>Draft Genome Sequence of Cesiribacter andamanensis Strain AMV16T, Isolated from a Soil Sample from a Mud Volcano in the Andaman Islands, India.</title>
        <authorList>
            <person name="Shivaji S."/>
            <person name="Ara S."/>
            <person name="Begum Z."/>
            <person name="Srinivas T.N."/>
            <person name="Singh A."/>
            <person name="Kumar Pinnaka A."/>
        </authorList>
    </citation>
    <scope>NUCLEOTIDE SEQUENCE [LARGE SCALE GENOMIC DNA]</scope>
    <source>
        <strain evidence="2 3">AMV16</strain>
    </source>
</reference>
<accession>M7NC52</accession>